<reference evidence="1" key="1">
    <citation type="submission" date="2023-04" db="EMBL/GenBank/DDBJ databases">
        <title>Phytophthora lilii NBRC 32176.</title>
        <authorList>
            <person name="Ichikawa N."/>
            <person name="Sato H."/>
            <person name="Tonouchi N."/>
        </authorList>
    </citation>
    <scope>NUCLEOTIDE SEQUENCE</scope>
    <source>
        <strain evidence="1">NBRC 32176</strain>
    </source>
</reference>
<evidence type="ECO:0000313" key="2">
    <source>
        <dbReference type="Proteomes" id="UP001165083"/>
    </source>
</evidence>
<proteinExistence type="predicted"/>
<dbReference type="Proteomes" id="UP001165083">
    <property type="component" value="Unassembled WGS sequence"/>
</dbReference>
<name>A0A9W6TNE4_9STRA</name>
<organism evidence="1 2">
    <name type="scientific">Phytophthora lilii</name>
    <dbReference type="NCBI Taxonomy" id="2077276"/>
    <lineage>
        <taxon>Eukaryota</taxon>
        <taxon>Sar</taxon>
        <taxon>Stramenopiles</taxon>
        <taxon>Oomycota</taxon>
        <taxon>Peronosporomycetes</taxon>
        <taxon>Peronosporales</taxon>
        <taxon>Peronosporaceae</taxon>
        <taxon>Phytophthora</taxon>
    </lineage>
</organism>
<dbReference type="AlphaFoldDB" id="A0A9W6TNE4"/>
<dbReference type="EMBL" id="BSXW01000230">
    <property type="protein sequence ID" value="GMF15783.1"/>
    <property type="molecule type" value="Genomic_DNA"/>
</dbReference>
<sequence length="97" mass="10482">MIGRVGLKTTVVTDTRGVVEAASESPIWVNSVRSNTWQNSINVNFVTLGKTALPVSFKGLATIDVMKASAASILHIDHYDKRPVAAFGNARREKADL</sequence>
<gene>
    <name evidence="1" type="ORF">Plil01_000549600</name>
</gene>
<comment type="caution">
    <text evidence="1">The sequence shown here is derived from an EMBL/GenBank/DDBJ whole genome shotgun (WGS) entry which is preliminary data.</text>
</comment>
<keyword evidence="2" id="KW-1185">Reference proteome</keyword>
<protein>
    <submittedName>
        <fullName evidence="1">Unnamed protein product</fullName>
    </submittedName>
</protein>
<evidence type="ECO:0000313" key="1">
    <source>
        <dbReference type="EMBL" id="GMF15783.1"/>
    </source>
</evidence>
<accession>A0A9W6TNE4</accession>